<feature type="region of interest" description="Disordered" evidence="1">
    <location>
        <begin position="76"/>
        <end position="101"/>
    </location>
</feature>
<reference evidence="2 3" key="1">
    <citation type="submission" date="2024-05" db="EMBL/GenBank/DDBJ databases">
        <authorList>
            <person name="Wallberg A."/>
        </authorList>
    </citation>
    <scope>NUCLEOTIDE SEQUENCE [LARGE SCALE GENOMIC DNA]</scope>
</reference>
<dbReference type="Proteomes" id="UP001497623">
    <property type="component" value="Unassembled WGS sequence"/>
</dbReference>
<name>A0AAV2SKZ0_MEGNR</name>
<accession>A0AAV2SKZ0</accession>
<dbReference type="EMBL" id="CAXKWB010072135">
    <property type="protein sequence ID" value="CAL4195936.1"/>
    <property type="molecule type" value="Genomic_DNA"/>
</dbReference>
<evidence type="ECO:0000313" key="3">
    <source>
        <dbReference type="Proteomes" id="UP001497623"/>
    </source>
</evidence>
<dbReference type="AlphaFoldDB" id="A0AAV2SKZ0"/>
<protein>
    <submittedName>
        <fullName evidence="2">Uncharacterized protein</fullName>
    </submittedName>
</protein>
<evidence type="ECO:0000313" key="2">
    <source>
        <dbReference type="EMBL" id="CAL4195936.1"/>
    </source>
</evidence>
<gene>
    <name evidence="2" type="ORF">MNOR_LOCUS37099</name>
</gene>
<comment type="caution">
    <text evidence="2">The sequence shown here is derived from an EMBL/GenBank/DDBJ whole genome shotgun (WGS) entry which is preliminary data.</text>
</comment>
<evidence type="ECO:0000256" key="1">
    <source>
        <dbReference type="SAM" id="MobiDB-lite"/>
    </source>
</evidence>
<proteinExistence type="predicted"/>
<sequence>MSRYWKMTILQKLRRKLSKEKKLQEMEKTRQTFPPNQPHTLTDINEIKIERDIQETMNSSINDAKEYDPIKDIIDSTNKFSQESSIHSSAEAAANSRKTIQTKEDELKKLTEDVEKKN</sequence>
<organism evidence="2 3">
    <name type="scientific">Meganyctiphanes norvegica</name>
    <name type="common">Northern krill</name>
    <name type="synonym">Thysanopoda norvegica</name>
    <dbReference type="NCBI Taxonomy" id="48144"/>
    <lineage>
        <taxon>Eukaryota</taxon>
        <taxon>Metazoa</taxon>
        <taxon>Ecdysozoa</taxon>
        <taxon>Arthropoda</taxon>
        <taxon>Crustacea</taxon>
        <taxon>Multicrustacea</taxon>
        <taxon>Malacostraca</taxon>
        <taxon>Eumalacostraca</taxon>
        <taxon>Eucarida</taxon>
        <taxon>Euphausiacea</taxon>
        <taxon>Euphausiidae</taxon>
        <taxon>Meganyctiphanes</taxon>
    </lineage>
</organism>
<feature type="compositionally biased region" description="Low complexity" evidence="1">
    <location>
        <begin position="81"/>
        <end position="96"/>
    </location>
</feature>
<keyword evidence="3" id="KW-1185">Reference proteome</keyword>